<dbReference type="PROSITE" id="PS00455">
    <property type="entry name" value="AMP_BINDING"/>
    <property type="match status" value="1"/>
</dbReference>
<protein>
    <submittedName>
        <fullName evidence="7">Acyl-CoA synthetase</fullName>
    </submittedName>
</protein>
<dbReference type="InterPro" id="IPR020845">
    <property type="entry name" value="AMP-binding_CS"/>
</dbReference>
<evidence type="ECO:0000313" key="8">
    <source>
        <dbReference type="Proteomes" id="UP000189627"/>
    </source>
</evidence>
<dbReference type="InterPro" id="IPR045851">
    <property type="entry name" value="AMP-bd_C_sf"/>
</dbReference>
<reference evidence="8" key="1">
    <citation type="submission" date="2017-02" db="EMBL/GenBank/DDBJ databases">
        <title>Complete genome sequence of Cupriavidus necator strain NH9, a 3-chlorobenzoate degrader.</title>
        <authorList>
            <person name="Moriuchi R."/>
            <person name="Dohra H."/>
            <person name="Ogawa N."/>
        </authorList>
    </citation>
    <scope>NUCLEOTIDE SEQUENCE [LARGE SCALE GENOMIC DNA]</scope>
    <source>
        <strain evidence="8">NH9</strain>
        <plasmid evidence="8">penh92</plasmid>
    </source>
</reference>
<dbReference type="GO" id="GO:0016874">
    <property type="term" value="F:ligase activity"/>
    <property type="evidence" value="ECO:0007669"/>
    <property type="project" value="UniProtKB-KW"/>
</dbReference>
<dbReference type="CDD" id="cd12118">
    <property type="entry name" value="ttLC_FACS_AEE21_like"/>
    <property type="match status" value="1"/>
</dbReference>
<dbReference type="PANTHER" id="PTHR43859:SF4">
    <property type="entry name" value="BUTANOATE--COA LIGASE AAE1-RELATED"/>
    <property type="match status" value="1"/>
</dbReference>
<dbReference type="EMBL" id="CP017759">
    <property type="protein sequence ID" value="AQV99314.1"/>
    <property type="molecule type" value="Genomic_DNA"/>
</dbReference>
<name>A0A1U9V2Z3_CUPNE</name>
<evidence type="ECO:0000313" key="7">
    <source>
        <dbReference type="EMBL" id="AQV99314.1"/>
    </source>
</evidence>
<dbReference type="InterPro" id="IPR000873">
    <property type="entry name" value="AMP-dep_synth/lig_dom"/>
</dbReference>
<keyword evidence="3" id="KW-0276">Fatty acid metabolism</keyword>
<dbReference type="Pfam" id="PF00501">
    <property type="entry name" value="AMP-binding"/>
    <property type="match status" value="1"/>
</dbReference>
<sequence length="551" mass="60153">MEYVEHSADGLERSPVNFVPLTPISFLRRTAEVYPERTAIVYGERRTSWRAMLDRSRRLASALVAAGVRTGDTVAVMAANTPEMLEMHFGVPMSGAMLNTLNVRLDAAAIAFMLRHADAKVLVTDTEYADVVQAALALLDDKPLVIDIIDPAVEGGRRLAEIEYEGFLAGGDPHWEGGEPVDEWQAIALNYTSGTTGNPKGVVYHHRGAYLAALSNMLDWGMPRHAVFLWTLPLFHCNGWCFAWTLAANAGTSVCLRRVDAAAVLDAIREHQVTHYCGAPIVHAMLAHAPEAWKAGIDHPVHGLIGGAPPPMPVIEGLLRMGIRITQIYGLTEVYGPAAVCVEQPEWNDLGIDALAERKGRQGVRYTAQEGMAVLHPETLVPVPWDGKTIGEVMFRGNMTMKGYLKNPEATAEAFAGGWFHSGDLAVVCPDGYVQIRDRSKDVIISGGENINSLEVEEVLYRHPAVRVAAVVAQPDERWGETPCAFVEVVDGARVGERELIEHCRAHLAHFKAPKKVVIGHLPRTSTGKIQKFLLRQRASSGAPWPGHVPA</sequence>
<dbReference type="KEGG" id="cuh:BJN34_36175"/>
<proteinExistence type="inferred from homology"/>
<evidence type="ECO:0000256" key="1">
    <source>
        <dbReference type="ARBA" id="ARBA00006432"/>
    </source>
</evidence>
<dbReference type="InterPro" id="IPR042099">
    <property type="entry name" value="ANL_N_sf"/>
</dbReference>
<dbReference type="GO" id="GO:0006631">
    <property type="term" value="P:fatty acid metabolic process"/>
    <property type="evidence" value="ECO:0007669"/>
    <property type="project" value="UniProtKB-KW"/>
</dbReference>
<dbReference type="AlphaFoldDB" id="A0A1U9V2Z3"/>
<dbReference type="FunFam" id="3.30.300.30:FF:000008">
    <property type="entry name" value="2,3-dihydroxybenzoate-AMP ligase"/>
    <property type="match status" value="1"/>
</dbReference>
<geneLocation type="plasmid" evidence="8">
    <name>penh92</name>
</geneLocation>
<accession>A0A1U9V2Z3</accession>
<evidence type="ECO:0000256" key="3">
    <source>
        <dbReference type="ARBA" id="ARBA00022832"/>
    </source>
</evidence>
<dbReference type="InterPro" id="IPR025110">
    <property type="entry name" value="AMP-bd_C"/>
</dbReference>
<keyword evidence="7" id="KW-0614">Plasmid</keyword>
<gene>
    <name evidence="7" type="ORF">BJN34_36175</name>
</gene>
<dbReference type="Proteomes" id="UP000189627">
    <property type="component" value="Plasmid pENH92"/>
</dbReference>
<comment type="similarity">
    <text evidence="1">Belongs to the ATP-dependent AMP-binding enzyme family.</text>
</comment>
<dbReference type="Gene3D" id="3.40.50.12780">
    <property type="entry name" value="N-terminal domain of ligase-like"/>
    <property type="match status" value="1"/>
</dbReference>
<evidence type="ECO:0000256" key="4">
    <source>
        <dbReference type="ARBA" id="ARBA00023098"/>
    </source>
</evidence>
<dbReference type="Gene3D" id="3.30.300.30">
    <property type="match status" value="1"/>
</dbReference>
<evidence type="ECO:0000259" key="6">
    <source>
        <dbReference type="Pfam" id="PF13193"/>
    </source>
</evidence>
<dbReference type="NCBIfam" id="NF006020">
    <property type="entry name" value="PRK08162.1"/>
    <property type="match status" value="1"/>
</dbReference>
<dbReference type="SUPFAM" id="SSF56801">
    <property type="entry name" value="Acetyl-CoA synthetase-like"/>
    <property type="match status" value="1"/>
</dbReference>
<dbReference type="Pfam" id="PF13193">
    <property type="entry name" value="AMP-binding_C"/>
    <property type="match status" value="1"/>
</dbReference>
<keyword evidence="4" id="KW-0443">Lipid metabolism</keyword>
<feature type="domain" description="AMP-dependent synthetase/ligase" evidence="5">
    <location>
        <begin position="27"/>
        <end position="405"/>
    </location>
</feature>
<evidence type="ECO:0000259" key="5">
    <source>
        <dbReference type="Pfam" id="PF00501"/>
    </source>
</evidence>
<feature type="domain" description="AMP-binding enzyme C-terminal" evidence="6">
    <location>
        <begin position="455"/>
        <end position="529"/>
    </location>
</feature>
<evidence type="ECO:0000256" key="2">
    <source>
        <dbReference type="ARBA" id="ARBA00022598"/>
    </source>
</evidence>
<dbReference type="OrthoDB" id="9766486at2"/>
<organism evidence="7 8">
    <name type="scientific">Cupriavidus necator</name>
    <name type="common">Alcaligenes eutrophus</name>
    <name type="synonym">Ralstonia eutropha</name>
    <dbReference type="NCBI Taxonomy" id="106590"/>
    <lineage>
        <taxon>Bacteria</taxon>
        <taxon>Pseudomonadati</taxon>
        <taxon>Pseudomonadota</taxon>
        <taxon>Betaproteobacteria</taxon>
        <taxon>Burkholderiales</taxon>
        <taxon>Burkholderiaceae</taxon>
        <taxon>Cupriavidus</taxon>
    </lineage>
</organism>
<dbReference type="PANTHER" id="PTHR43859">
    <property type="entry name" value="ACYL-ACTIVATING ENZYME"/>
    <property type="match status" value="1"/>
</dbReference>
<keyword evidence="2" id="KW-0436">Ligase</keyword>
<dbReference type="RefSeq" id="WP_078201723.1">
    <property type="nucleotide sequence ID" value="NZ_CP017759.1"/>
</dbReference>